<dbReference type="InterPro" id="IPR011712">
    <property type="entry name" value="Sig_transdc_His_kin_sub3_dim/P"/>
</dbReference>
<dbReference type="InterPro" id="IPR050482">
    <property type="entry name" value="Sensor_HK_TwoCompSys"/>
</dbReference>
<evidence type="ECO:0000256" key="17">
    <source>
        <dbReference type="SAM" id="Phobius"/>
    </source>
</evidence>
<evidence type="ECO:0000256" key="15">
    <source>
        <dbReference type="ARBA" id="ARBA00030800"/>
    </source>
</evidence>
<keyword evidence="9" id="KW-0479">Metal-binding</keyword>
<dbReference type="InterPro" id="IPR005467">
    <property type="entry name" value="His_kinase_dom"/>
</dbReference>
<dbReference type="GO" id="GO:0051539">
    <property type="term" value="F:4 iron, 4 sulfur cluster binding"/>
    <property type="evidence" value="ECO:0007669"/>
    <property type="project" value="UniProtKB-KW"/>
</dbReference>
<dbReference type="CDD" id="cd16917">
    <property type="entry name" value="HATPase_UhpB-NarQ-NarX-like"/>
    <property type="match status" value="1"/>
</dbReference>
<dbReference type="PANTHER" id="PTHR24421:SF58">
    <property type="entry name" value="SIGNAL TRANSDUCTION HISTIDINE-PROTEIN KINASE_PHOSPHATASE UHPB"/>
    <property type="match status" value="1"/>
</dbReference>
<keyword evidence="17" id="KW-1133">Transmembrane helix</keyword>
<dbReference type="InterPro" id="IPR019734">
    <property type="entry name" value="TPR_rpt"/>
</dbReference>
<evidence type="ECO:0000313" key="19">
    <source>
        <dbReference type="EMBL" id="RKN81483.1"/>
    </source>
</evidence>
<keyword evidence="7" id="KW-0963">Cytoplasm</keyword>
<evidence type="ECO:0000256" key="7">
    <source>
        <dbReference type="ARBA" id="ARBA00022490"/>
    </source>
</evidence>
<comment type="function">
    <text evidence="14">Member of the two-component regulatory system NreB/NreC involved in the control of dissimilatory nitrate/nitrite reduction in response to oxygen. NreB functions as a direct oxygen sensor histidine kinase which is autophosphorylated, in the absence of oxygen, probably at the conserved histidine residue, and transfers its phosphate group probably to a conserved aspartate residue of NreC. NreB/NreC activates the expression of the nitrate (narGHJI) and nitrite (nir) reductase operons, as well as the putative nitrate transporter gene narT.</text>
</comment>
<comment type="caution">
    <text evidence="19">The sequence shown here is derived from an EMBL/GenBank/DDBJ whole genome shotgun (WGS) entry which is preliminary data.</text>
</comment>
<dbReference type="Gene3D" id="3.30.565.10">
    <property type="entry name" value="Histidine kinase-like ATPase, C-terminal domain"/>
    <property type="match status" value="1"/>
</dbReference>
<comment type="subcellular location">
    <subcellularLocation>
        <location evidence="3">Cytoplasm</location>
    </subcellularLocation>
</comment>
<dbReference type="Pfam" id="PF02518">
    <property type="entry name" value="HATPase_c"/>
    <property type="match status" value="1"/>
</dbReference>
<evidence type="ECO:0000256" key="5">
    <source>
        <dbReference type="ARBA" id="ARBA00017322"/>
    </source>
</evidence>
<dbReference type="Pfam" id="PF13424">
    <property type="entry name" value="TPR_12"/>
    <property type="match status" value="1"/>
</dbReference>
<keyword evidence="16" id="KW-0802">TPR repeat</keyword>
<evidence type="ECO:0000256" key="12">
    <source>
        <dbReference type="ARBA" id="ARBA00023012"/>
    </source>
</evidence>
<proteinExistence type="predicted"/>
<dbReference type="PROSITE" id="PS50005">
    <property type="entry name" value="TPR"/>
    <property type="match status" value="2"/>
</dbReference>
<dbReference type="RefSeq" id="WP_120711640.1">
    <property type="nucleotide sequence ID" value="NZ_RBCJ01000002.1"/>
</dbReference>
<keyword evidence="13" id="KW-0411">Iron-sulfur</keyword>
<evidence type="ECO:0000256" key="2">
    <source>
        <dbReference type="ARBA" id="ARBA00001966"/>
    </source>
</evidence>
<evidence type="ECO:0000256" key="6">
    <source>
        <dbReference type="ARBA" id="ARBA00022485"/>
    </source>
</evidence>
<evidence type="ECO:0000256" key="14">
    <source>
        <dbReference type="ARBA" id="ARBA00024827"/>
    </source>
</evidence>
<dbReference type="OrthoDB" id="977000at2"/>
<evidence type="ECO:0000256" key="4">
    <source>
        <dbReference type="ARBA" id="ARBA00012438"/>
    </source>
</evidence>
<evidence type="ECO:0000259" key="18">
    <source>
        <dbReference type="PROSITE" id="PS50109"/>
    </source>
</evidence>
<dbReference type="InterPro" id="IPR004358">
    <property type="entry name" value="Sig_transdc_His_kin-like_C"/>
</dbReference>
<accession>A0A3B0C5W1</accession>
<dbReference type="EMBL" id="RBCJ01000002">
    <property type="protein sequence ID" value="RKN81483.1"/>
    <property type="molecule type" value="Genomic_DNA"/>
</dbReference>
<dbReference type="SMART" id="SM00028">
    <property type="entry name" value="TPR"/>
    <property type="match status" value="5"/>
</dbReference>
<dbReference type="GO" id="GO:0046983">
    <property type="term" value="F:protein dimerization activity"/>
    <property type="evidence" value="ECO:0007669"/>
    <property type="project" value="InterPro"/>
</dbReference>
<feature type="transmembrane region" description="Helical" evidence="17">
    <location>
        <begin position="420"/>
        <end position="439"/>
    </location>
</feature>
<dbReference type="SMART" id="SM00387">
    <property type="entry name" value="HATPase_c"/>
    <property type="match status" value="1"/>
</dbReference>
<keyword evidence="17" id="KW-0812">Transmembrane</keyword>
<keyword evidence="11" id="KW-0408">Iron</keyword>
<dbReference type="Proteomes" id="UP000276603">
    <property type="component" value="Unassembled WGS sequence"/>
</dbReference>
<gene>
    <name evidence="19" type="ORF">D7Z94_11235</name>
</gene>
<keyword evidence="6" id="KW-0004">4Fe-4S</keyword>
<evidence type="ECO:0000256" key="11">
    <source>
        <dbReference type="ARBA" id="ARBA00023004"/>
    </source>
</evidence>
<name>A0A3B0C5W1_9FLAO</name>
<keyword evidence="20" id="KW-1185">Reference proteome</keyword>
<comment type="cofactor">
    <cofactor evidence="2">
        <name>[4Fe-4S] cluster</name>
        <dbReference type="ChEBI" id="CHEBI:49883"/>
    </cofactor>
</comment>
<dbReference type="PROSITE" id="PS50109">
    <property type="entry name" value="HIS_KIN"/>
    <property type="match status" value="1"/>
</dbReference>
<dbReference type="Pfam" id="PF07730">
    <property type="entry name" value="HisKA_3"/>
    <property type="match status" value="1"/>
</dbReference>
<organism evidence="19 20">
    <name type="scientific">Ulvibacterium marinum</name>
    <dbReference type="NCBI Taxonomy" id="2419782"/>
    <lineage>
        <taxon>Bacteria</taxon>
        <taxon>Pseudomonadati</taxon>
        <taxon>Bacteroidota</taxon>
        <taxon>Flavobacteriia</taxon>
        <taxon>Flavobacteriales</taxon>
        <taxon>Flavobacteriaceae</taxon>
        <taxon>Ulvibacterium</taxon>
    </lineage>
</organism>
<evidence type="ECO:0000256" key="1">
    <source>
        <dbReference type="ARBA" id="ARBA00000085"/>
    </source>
</evidence>
<evidence type="ECO:0000256" key="8">
    <source>
        <dbReference type="ARBA" id="ARBA00022679"/>
    </source>
</evidence>
<reference evidence="19 20" key="1">
    <citation type="submission" date="2018-10" db="EMBL/GenBank/DDBJ databases">
        <title>Ulvibacterium marinum gen. nov., sp. nov., a novel marine bacterium of the family Flavobacteriaceae, isolated from a culture of the green alga Ulva prolifera.</title>
        <authorList>
            <person name="Zhang Z."/>
        </authorList>
    </citation>
    <scope>NUCLEOTIDE SEQUENCE [LARGE SCALE GENOMIC DNA]</scope>
    <source>
        <strain evidence="19 20">CCMM003</strain>
    </source>
</reference>
<dbReference type="Gene3D" id="1.25.40.10">
    <property type="entry name" value="Tetratricopeptide repeat domain"/>
    <property type="match status" value="2"/>
</dbReference>
<keyword evidence="12" id="KW-0902">Two-component regulatory system</keyword>
<dbReference type="PANTHER" id="PTHR24421">
    <property type="entry name" value="NITRATE/NITRITE SENSOR PROTEIN NARX-RELATED"/>
    <property type="match status" value="1"/>
</dbReference>
<dbReference type="AlphaFoldDB" id="A0A3B0C5W1"/>
<dbReference type="PRINTS" id="PR00344">
    <property type="entry name" value="BCTRLSENSOR"/>
</dbReference>
<dbReference type="SUPFAM" id="SSF55874">
    <property type="entry name" value="ATPase domain of HSP90 chaperone/DNA topoisomerase II/histidine kinase"/>
    <property type="match status" value="1"/>
</dbReference>
<dbReference type="GO" id="GO:0005737">
    <property type="term" value="C:cytoplasm"/>
    <property type="evidence" value="ECO:0007669"/>
    <property type="project" value="UniProtKB-SubCell"/>
</dbReference>
<dbReference type="GO" id="GO:0046872">
    <property type="term" value="F:metal ion binding"/>
    <property type="evidence" value="ECO:0007669"/>
    <property type="project" value="UniProtKB-KW"/>
</dbReference>
<sequence length="695" mass="79130">MMYKYVLILGSVFFISFTNPRDTTPEKNSAGSSTQDSVLFWIQGGRNPTNSQEKRVDFLRKALIAAEANSNDSLKTKYFSQLSLAYQQLPDSLLFRKTNRKTLLLARETQDSVVQAEANWDLAIFYRSIAIPDSAYYHYGEALKLYGALKNDFNTARMLYNMAVVQADVKDYTGSEITTIRAIELLKPLDKYQQLYNCYNNLGVITKELQEYERAISYFDMALDYLSKLDEENTLNYEILNNIGTVYQEQGFHKKAIPYFRQVLAADNLHEKDSQLFAKAINNLAYSKFKAEDYTNIPGLFIEAIEIQDSIRDIVGISRSYYSLAEYYLSQGDTAQAMGQAQKAKTYAEQGSNNKRLLQTLQLMARLEPQNALEHTQRYMVLNDSLMQEERKARNKFARIRFETDEFIAENEILTREKQLWAGIAVGLLLLGLAIYIIVDQRTKNQKLRFQQQQQASNQEIFNLMLAQKQKVEEGKKIEQKRISEELHDGVLGKMLGARMLLTGLNKKADEAAIAQRARAISALQEVEGEVRSISHELSHAAYQKIHNFIHSIEDLLKSLQENTTIAHSFSYDDTIDWDGLTGDIKINLYRMIQETLQNSVKHAQCKNVSVDFAKEENDLLITIADDGRGFSTKRGKKGIGMRNIASRMAKLGGSWDVTSTQGKGTTVLFRIPIKKPTTPESNNGQLELEKVKTA</sequence>
<evidence type="ECO:0000256" key="16">
    <source>
        <dbReference type="PROSITE-ProRule" id="PRU00339"/>
    </source>
</evidence>
<evidence type="ECO:0000256" key="3">
    <source>
        <dbReference type="ARBA" id="ARBA00004496"/>
    </source>
</evidence>
<dbReference type="SUPFAM" id="SSF48452">
    <property type="entry name" value="TPR-like"/>
    <property type="match status" value="2"/>
</dbReference>
<feature type="domain" description="Histidine kinase" evidence="18">
    <location>
        <begin position="589"/>
        <end position="676"/>
    </location>
</feature>
<dbReference type="EC" id="2.7.13.3" evidence="4"/>
<dbReference type="InterPro" id="IPR003594">
    <property type="entry name" value="HATPase_dom"/>
</dbReference>
<evidence type="ECO:0000256" key="9">
    <source>
        <dbReference type="ARBA" id="ARBA00022723"/>
    </source>
</evidence>
<evidence type="ECO:0000313" key="20">
    <source>
        <dbReference type="Proteomes" id="UP000276603"/>
    </source>
</evidence>
<feature type="repeat" description="TPR" evidence="16">
    <location>
        <begin position="237"/>
        <end position="270"/>
    </location>
</feature>
<dbReference type="InterPro" id="IPR036890">
    <property type="entry name" value="HATPase_C_sf"/>
</dbReference>
<dbReference type="GO" id="GO:0016020">
    <property type="term" value="C:membrane"/>
    <property type="evidence" value="ECO:0007669"/>
    <property type="project" value="InterPro"/>
</dbReference>
<keyword evidence="17" id="KW-0472">Membrane</keyword>
<evidence type="ECO:0000256" key="13">
    <source>
        <dbReference type="ARBA" id="ARBA00023014"/>
    </source>
</evidence>
<evidence type="ECO:0000256" key="10">
    <source>
        <dbReference type="ARBA" id="ARBA00022777"/>
    </source>
</evidence>
<protein>
    <recommendedName>
        <fullName evidence="5">Oxygen sensor histidine kinase NreB</fullName>
        <ecNumber evidence="4">2.7.13.3</ecNumber>
    </recommendedName>
    <alternativeName>
        <fullName evidence="15">Nitrogen regulation protein B</fullName>
    </alternativeName>
</protein>
<feature type="repeat" description="TPR" evidence="16">
    <location>
        <begin position="196"/>
        <end position="229"/>
    </location>
</feature>
<dbReference type="InterPro" id="IPR011990">
    <property type="entry name" value="TPR-like_helical_dom_sf"/>
</dbReference>
<comment type="catalytic activity">
    <reaction evidence="1">
        <text>ATP + protein L-histidine = ADP + protein N-phospho-L-histidine.</text>
        <dbReference type="EC" id="2.7.13.3"/>
    </reaction>
</comment>
<keyword evidence="10" id="KW-0418">Kinase</keyword>
<dbReference type="GO" id="GO:0000155">
    <property type="term" value="F:phosphorelay sensor kinase activity"/>
    <property type="evidence" value="ECO:0007669"/>
    <property type="project" value="InterPro"/>
</dbReference>
<keyword evidence="8" id="KW-0808">Transferase</keyword>